<dbReference type="InterPro" id="IPR036397">
    <property type="entry name" value="RNaseH_sf"/>
</dbReference>
<dbReference type="InterPro" id="IPR004013">
    <property type="entry name" value="PHP_dom"/>
</dbReference>
<reference evidence="14 15" key="1">
    <citation type="journal article" date="2013" name="BMC Genomics">
        <title>Comparative genomic analyses of Mycoplasma hyopneumoniae pathogenic 168 strain and its high-passaged attenuated strain.</title>
        <authorList>
            <person name="Liu W."/>
            <person name="Xiao S."/>
            <person name="Li M."/>
            <person name="Guo S."/>
            <person name="Li S."/>
            <person name="Luo R."/>
            <person name="Feng Z."/>
            <person name="Li B."/>
            <person name="Zhou Z."/>
            <person name="Shao G."/>
            <person name="Chen H."/>
            <person name="Fang L."/>
        </authorList>
    </citation>
    <scope>NUCLEOTIDE SEQUENCE [LARGE SCALE GENOMIC DNA]</scope>
    <source>
        <strain evidence="14 15">168-L</strain>
    </source>
</reference>
<sequence>MNTKFRKFSQLINWTNPYDWDDVVIIEKTSTETIENVNDQSLKTQIFSAIFRKTTLPKFNDLYAFIDLVQKTNRQSKLINCKIEFDFEIQQNYFPDQQLLEYLNGIMQIISKNKGFFNDKEIIRANASRFKIIFSDAKSFEFMSKYEKKMRKIIKYFGLIHLDLDFILEEKPVIENKFNLDLETVMRPLEYNFLANFSERNKKIIDFELIDLKFIRSHKNPNVQFDAQIYKISTIKTKTGGLILKIFLNNNDYTEAVSVSKFLIKNQNYDLKVGDLVNIKAKIKDLTSRYKSNVDLNLYEIKKIDSSIFFPNEKLDTAKIKRVEIAARTWKSTMDGISSAKEYVQHALKNGYLAIGIADLDSVQAFPEFYNAIKSTNIKPIYGSTFSTYRSKIEKVINFNGKNYIFDKLKFVIFDLETTGLSAFYNEIIEFGAIVLQNGIEIEKHQFFIKPTGKIPSAITKITGISQKMIDETAISWEIALEKITKIIKDSVLVAHNAAFDFSFLEQFFRQKAKKSLKNPIIDTLEVSRFLNPNEKSHSLKNVAKRYEIEYDEEIAHRADYDAKILTTIWKNFLAELKSQNINDLTSLSEIKNSIFELRPEKVFPKQLTIVAKNQIGIKKLYKLVSLANTENLISRPLIFYDHLQKDPDLLIGSGGPESLLIQTMLYFGPKNVAEFAHIFDFIEIPPPSAFIHLVKREIFTKDQIEDMLKNLINLAKKLQIPAVAIGDVRYCLPKEKIFYELYIYAKGVGGVNHVLFDHREKEREDFRNSHIFPEKHFFSTEELKKEFEFLEDQQLIEEIVVKNSNFVADLIENNIQIIKSGLYPPSFDNSEVKLKEFVYKKAYEKYGRFLPKLIENRIKTELEPIINQGFHVVYWISKHIVTEAKSQGAIVDSRGSVGSSIVAFLTGITDVNPLLPHYWCKKCSKVEFPKSQQFLSGYDLPDKNCLDCYKKMEKDGHNIPFETFLGFNVEKVPDIDLNFSGQTQLKMHDFVRTLFGINKTFRAGTILTNAEKTVYGLARKLGEYRARLDPKFDLNREVSYFTSAFLDFLATKAQGVKRTSGKHAGGIIVIPQNQEIEDFTPINYPANNEKSDWKTTHFDYNALHDNLLKLDILGHDDPTILLHLEKLTNIKSDEIPKSDPKILSLFRSCKELGISSDQILGEVTGTIGIPEFGTQFVRKMLQIAQVKSFADIVAICGLAHGTGVWQDNAEKLILEKKHVINELISCRDDIMIYLLQKNIDHQVAFNIMENVRKGKGLTDQEKELLELKKVPSWYIESLQKIGYLFPKAHAVAYAMKAWKIAYFKLYHPLAFYSSYFSIRPDVKDLETLIQPAEKIREKINILNKKRLESQKGIQQLSAKEKDLIQFLEISLELKSRGFEIEKVSLEKSEAQEWIINKENNSLIPPFIAIDGIGDVNARKIVQARNLRPFSSIEDFEKRTETNSTSLKKLKELGIFDKISKRAQVNIFD</sequence>
<keyword evidence="3 11" id="KW-0808">Transferase</keyword>
<keyword evidence="5 11" id="KW-0235">DNA replication</keyword>
<dbReference type="Pfam" id="PF02811">
    <property type="entry name" value="PHP"/>
    <property type="match status" value="1"/>
</dbReference>
<organism evidence="14 15">
    <name type="scientific">Mesomycoplasma hyopneumoniae 168-L</name>
    <dbReference type="NCBI Taxonomy" id="1116211"/>
    <lineage>
        <taxon>Bacteria</taxon>
        <taxon>Bacillati</taxon>
        <taxon>Mycoplasmatota</taxon>
        <taxon>Mycoplasmoidales</taxon>
        <taxon>Metamycoplasmataceae</taxon>
        <taxon>Mesomycoplasma</taxon>
    </lineage>
</organism>
<dbReference type="Gene3D" id="6.10.140.1510">
    <property type="match status" value="1"/>
</dbReference>
<dbReference type="SUPFAM" id="SSF53098">
    <property type="entry name" value="Ribonuclease H-like"/>
    <property type="match status" value="1"/>
</dbReference>
<dbReference type="Gene3D" id="1.10.150.700">
    <property type="entry name" value="PolC, middle finger domain"/>
    <property type="match status" value="1"/>
</dbReference>
<dbReference type="Gene3D" id="3.30.1900.20">
    <property type="match status" value="1"/>
</dbReference>
<dbReference type="NCBIfam" id="NF001688">
    <property type="entry name" value="PRK00448.1"/>
    <property type="match status" value="1"/>
</dbReference>
<evidence type="ECO:0000313" key="15">
    <source>
        <dbReference type="Proteomes" id="UP000013962"/>
    </source>
</evidence>
<dbReference type="Pfam" id="PF07733">
    <property type="entry name" value="DNA_pol3_alpha"/>
    <property type="match status" value="1"/>
</dbReference>
<dbReference type="Pfam" id="PF00929">
    <property type="entry name" value="RNase_T"/>
    <property type="match status" value="1"/>
</dbReference>
<dbReference type="RefSeq" id="WP_014579941.1">
    <property type="nucleotide sequence ID" value="NC_021283.1"/>
</dbReference>
<dbReference type="PANTHER" id="PTHR32294">
    <property type="entry name" value="DNA POLYMERASE III SUBUNIT ALPHA"/>
    <property type="match status" value="1"/>
</dbReference>
<evidence type="ECO:0000256" key="11">
    <source>
        <dbReference type="HAMAP-Rule" id="MF_00356"/>
    </source>
</evidence>
<comment type="function">
    <text evidence="1 11">Required for replicative DNA synthesis. This DNA polymerase also exhibits 3' to 5' exonuclease activity.</text>
</comment>
<dbReference type="InterPro" id="IPR029460">
    <property type="entry name" value="DNAPol_HHH"/>
</dbReference>
<dbReference type="Gene3D" id="1.10.150.870">
    <property type="match status" value="1"/>
</dbReference>
<dbReference type="Gene3D" id="3.20.20.140">
    <property type="entry name" value="Metal-dependent hydrolases"/>
    <property type="match status" value="2"/>
</dbReference>
<dbReference type="Pfam" id="PF14579">
    <property type="entry name" value="HHH_6"/>
    <property type="match status" value="1"/>
</dbReference>
<evidence type="ECO:0000313" key="14">
    <source>
        <dbReference type="EMBL" id="AGM22314.1"/>
    </source>
</evidence>
<evidence type="ECO:0000256" key="4">
    <source>
        <dbReference type="ARBA" id="ARBA00022695"/>
    </source>
</evidence>
<keyword evidence="9 11" id="KW-0239">DNA-directed DNA polymerase</keyword>
<evidence type="ECO:0000256" key="2">
    <source>
        <dbReference type="ARBA" id="ARBA00022490"/>
    </source>
</evidence>
<keyword evidence="4 11" id="KW-0548">Nucleotidyltransferase</keyword>
<evidence type="ECO:0000256" key="5">
    <source>
        <dbReference type="ARBA" id="ARBA00022705"/>
    </source>
</evidence>
<dbReference type="InterPro" id="IPR013520">
    <property type="entry name" value="Ribonucl_H"/>
</dbReference>
<dbReference type="NCBIfam" id="TIGR00573">
    <property type="entry name" value="dnaq"/>
    <property type="match status" value="1"/>
</dbReference>
<evidence type="ECO:0000259" key="13">
    <source>
        <dbReference type="SMART" id="SM00481"/>
    </source>
</evidence>
<dbReference type="InterPro" id="IPR006308">
    <property type="entry name" value="Pol_III_a_PolC-type_gram_pos"/>
</dbReference>
<dbReference type="SUPFAM" id="SSF89550">
    <property type="entry name" value="PHP domain-like"/>
    <property type="match status" value="1"/>
</dbReference>
<name>A0ABN4B9H8_MESH1</name>
<evidence type="ECO:0000256" key="8">
    <source>
        <dbReference type="ARBA" id="ARBA00022839"/>
    </source>
</evidence>
<dbReference type="InterPro" id="IPR004805">
    <property type="entry name" value="DnaE2/DnaE/PolC"/>
</dbReference>
<dbReference type="Pfam" id="PF17657">
    <property type="entry name" value="DNA_pol3_finger"/>
    <property type="match status" value="1"/>
</dbReference>
<feature type="domain" description="Exonuclease" evidence="12">
    <location>
        <begin position="410"/>
        <end position="579"/>
    </location>
</feature>
<dbReference type="InterPro" id="IPR006054">
    <property type="entry name" value="DnaQ"/>
</dbReference>
<dbReference type="InterPro" id="IPR012337">
    <property type="entry name" value="RNaseH-like_sf"/>
</dbReference>
<dbReference type="InterPro" id="IPR044923">
    <property type="entry name" value="PolC_middle_finger_sf"/>
</dbReference>
<keyword evidence="2 11" id="KW-0963">Cytoplasm</keyword>
<dbReference type="SMART" id="SM00481">
    <property type="entry name" value="POLIIIAc"/>
    <property type="match status" value="1"/>
</dbReference>
<protein>
    <recommendedName>
        <fullName evidence="11">DNA polymerase III PolC-type</fullName>
        <shortName evidence="11">PolIII</shortName>
        <ecNumber evidence="11">2.7.7.7</ecNumber>
    </recommendedName>
</protein>
<keyword evidence="8 11" id="KW-0269">Exonuclease</keyword>
<comment type="catalytic activity">
    <reaction evidence="10 11">
        <text>DNA(n) + a 2'-deoxyribonucleoside 5'-triphosphate = DNA(n+1) + diphosphate</text>
        <dbReference type="Rhea" id="RHEA:22508"/>
        <dbReference type="Rhea" id="RHEA-COMP:17339"/>
        <dbReference type="Rhea" id="RHEA-COMP:17340"/>
        <dbReference type="ChEBI" id="CHEBI:33019"/>
        <dbReference type="ChEBI" id="CHEBI:61560"/>
        <dbReference type="ChEBI" id="CHEBI:173112"/>
        <dbReference type="EC" id="2.7.7.7"/>
    </reaction>
</comment>
<keyword evidence="7 11" id="KW-0378">Hydrolase</keyword>
<dbReference type="EC" id="2.7.7.7" evidence="11"/>
<dbReference type="EMBL" id="CP003131">
    <property type="protein sequence ID" value="AGM22314.1"/>
    <property type="molecule type" value="Genomic_DNA"/>
</dbReference>
<evidence type="ECO:0000256" key="1">
    <source>
        <dbReference type="ARBA" id="ARBA00003452"/>
    </source>
</evidence>
<comment type="subcellular location">
    <subcellularLocation>
        <location evidence="11">Cytoplasm</location>
    </subcellularLocation>
</comment>
<dbReference type="SUPFAM" id="SSF160975">
    <property type="entry name" value="AF1531-like"/>
    <property type="match status" value="1"/>
</dbReference>
<dbReference type="HAMAP" id="MF_00356">
    <property type="entry name" value="DNApol_PolC"/>
    <property type="match status" value="1"/>
</dbReference>
<dbReference type="InterPro" id="IPR040982">
    <property type="entry name" value="DNA_pol3_finger"/>
</dbReference>
<comment type="similarity">
    <text evidence="11">Belongs to the DNA polymerase type-C family. PolC subfamily.</text>
</comment>
<dbReference type="InterPro" id="IPR011708">
    <property type="entry name" value="DNA_pol3_alpha_NTPase_dom"/>
</dbReference>
<evidence type="ECO:0000259" key="12">
    <source>
        <dbReference type="SMART" id="SM00479"/>
    </source>
</evidence>
<dbReference type="SMART" id="SM00479">
    <property type="entry name" value="EXOIII"/>
    <property type="match status" value="1"/>
</dbReference>
<dbReference type="Gene3D" id="3.30.420.10">
    <property type="entry name" value="Ribonuclease H-like superfamily/Ribonuclease H"/>
    <property type="match status" value="1"/>
</dbReference>
<proteinExistence type="inferred from homology"/>
<evidence type="ECO:0000256" key="9">
    <source>
        <dbReference type="ARBA" id="ARBA00022932"/>
    </source>
</evidence>
<dbReference type="PANTHER" id="PTHR32294:SF5">
    <property type="entry name" value="DNA POLYMERASE III POLC-TYPE"/>
    <property type="match status" value="1"/>
</dbReference>
<dbReference type="CDD" id="cd06127">
    <property type="entry name" value="DEDDh"/>
    <property type="match status" value="1"/>
</dbReference>
<dbReference type="Proteomes" id="UP000013962">
    <property type="component" value="Chromosome"/>
</dbReference>
<keyword evidence="15" id="KW-1185">Reference proteome</keyword>
<evidence type="ECO:0000256" key="6">
    <source>
        <dbReference type="ARBA" id="ARBA00022722"/>
    </source>
</evidence>
<keyword evidence="6 11" id="KW-0540">Nuclease</keyword>
<gene>
    <name evidence="11" type="primary">polC</name>
    <name evidence="14" type="ORF">MHP168L_543</name>
</gene>
<evidence type="ECO:0000256" key="7">
    <source>
        <dbReference type="ARBA" id="ARBA00022801"/>
    </source>
</evidence>
<feature type="domain" description="Polymerase/histidinol phosphatase N-terminal" evidence="13">
    <location>
        <begin position="323"/>
        <end position="390"/>
    </location>
</feature>
<evidence type="ECO:0000256" key="3">
    <source>
        <dbReference type="ARBA" id="ARBA00022679"/>
    </source>
</evidence>
<accession>A0ABN4B9H8</accession>
<dbReference type="InterPro" id="IPR016195">
    <property type="entry name" value="Pol/histidinol_Pase-like"/>
</dbReference>
<dbReference type="NCBIfam" id="TIGR01405">
    <property type="entry name" value="polC_Gram_pos"/>
    <property type="match status" value="1"/>
</dbReference>
<evidence type="ECO:0000256" key="10">
    <source>
        <dbReference type="ARBA" id="ARBA00049244"/>
    </source>
</evidence>
<dbReference type="InterPro" id="IPR003141">
    <property type="entry name" value="Pol/His_phosphatase_N"/>
</dbReference>